<dbReference type="PROSITE" id="PS50878">
    <property type="entry name" value="RT_POL"/>
    <property type="match status" value="1"/>
</dbReference>
<dbReference type="PANTHER" id="PTHR37984:SF5">
    <property type="entry name" value="PROTEIN NYNRIN-LIKE"/>
    <property type="match status" value="1"/>
</dbReference>
<dbReference type="Gene3D" id="3.10.10.10">
    <property type="entry name" value="HIV Type 1 Reverse Transcriptase, subunit A, domain 1"/>
    <property type="match status" value="1"/>
</dbReference>
<keyword evidence="5" id="KW-0255">Endonuclease</keyword>
<evidence type="ECO:0000313" key="10">
    <source>
        <dbReference type="EMBL" id="KAJ3473637.1"/>
    </source>
</evidence>
<dbReference type="Pfam" id="PF00078">
    <property type="entry name" value="RVT_1"/>
    <property type="match status" value="1"/>
</dbReference>
<evidence type="ECO:0000256" key="4">
    <source>
        <dbReference type="ARBA" id="ARBA00022722"/>
    </source>
</evidence>
<dbReference type="InterPro" id="IPR041373">
    <property type="entry name" value="RT_RNaseH"/>
</dbReference>
<dbReference type="Pfam" id="PF17917">
    <property type="entry name" value="RT_RNaseH"/>
    <property type="match status" value="1"/>
</dbReference>
<reference evidence="10" key="1">
    <citation type="submission" date="2022-07" db="EMBL/GenBank/DDBJ databases">
        <title>Genome Sequence of Physisporinus lineatus.</title>
        <authorList>
            <person name="Buettner E."/>
        </authorList>
    </citation>
    <scope>NUCLEOTIDE SEQUENCE</scope>
    <source>
        <strain evidence="10">VT162</strain>
    </source>
</reference>
<keyword evidence="3" id="KW-0548">Nucleotidyltransferase</keyword>
<dbReference type="Pfam" id="PF08284">
    <property type="entry name" value="RVP_2"/>
    <property type="match status" value="1"/>
</dbReference>
<evidence type="ECO:0000256" key="1">
    <source>
        <dbReference type="ARBA" id="ARBA00012493"/>
    </source>
</evidence>
<dbReference type="CDD" id="cd01647">
    <property type="entry name" value="RT_LTR"/>
    <property type="match status" value="1"/>
</dbReference>
<dbReference type="CDD" id="cd00303">
    <property type="entry name" value="retropepsin_like"/>
    <property type="match status" value="1"/>
</dbReference>
<dbReference type="EC" id="2.7.7.49" evidence="1"/>
<evidence type="ECO:0000256" key="5">
    <source>
        <dbReference type="ARBA" id="ARBA00022759"/>
    </source>
</evidence>
<dbReference type="SUPFAM" id="SSF50630">
    <property type="entry name" value="Acid proteases"/>
    <property type="match status" value="1"/>
</dbReference>
<feature type="domain" description="Reverse transcriptase" evidence="9">
    <location>
        <begin position="593"/>
        <end position="772"/>
    </location>
</feature>
<keyword evidence="2" id="KW-0808">Transferase</keyword>
<organism evidence="10 11">
    <name type="scientific">Meripilus lineatus</name>
    <dbReference type="NCBI Taxonomy" id="2056292"/>
    <lineage>
        <taxon>Eukaryota</taxon>
        <taxon>Fungi</taxon>
        <taxon>Dikarya</taxon>
        <taxon>Basidiomycota</taxon>
        <taxon>Agaricomycotina</taxon>
        <taxon>Agaricomycetes</taxon>
        <taxon>Polyporales</taxon>
        <taxon>Meripilaceae</taxon>
        <taxon>Meripilus</taxon>
    </lineage>
</organism>
<dbReference type="GO" id="GO:0003964">
    <property type="term" value="F:RNA-directed DNA polymerase activity"/>
    <property type="evidence" value="ECO:0007669"/>
    <property type="project" value="UniProtKB-KW"/>
</dbReference>
<dbReference type="Gene3D" id="3.30.70.270">
    <property type="match status" value="2"/>
</dbReference>
<dbReference type="SUPFAM" id="SSF56672">
    <property type="entry name" value="DNA/RNA polymerases"/>
    <property type="match status" value="1"/>
</dbReference>
<feature type="compositionally biased region" description="Low complexity" evidence="8">
    <location>
        <begin position="1057"/>
        <end position="1083"/>
    </location>
</feature>
<feature type="region of interest" description="Disordered" evidence="8">
    <location>
        <begin position="1046"/>
        <end position="1084"/>
    </location>
</feature>
<feature type="region of interest" description="Disordered" evidence="8">
    <location>
        <begin position="98"/>
        <end position="141"/>
    </location>
</feature>
<dbReference type="InterPro" id="IPR021109">
    <property type="entry name" value="Peptidase_aspartic_dom_sf"/>
</dbReference>
<keyword evidence="4" id="KW-0540">Nuclease</keyword>
<dbReference type="EMBL" id="JANAWD010001314">
    <property type="protein sequence ID" value="KAJ3473637.1"/>
    <property type="molecule type" value="Genomic_DNA"/>
</dbReference>
<accession>A0AAD5USX5</accession>
<feature type="compositionally biased region" description="Acidic residues" evidence="8">
    <location>
        <begin position="517"/>
        <end position="526"/>
    </location>
</feature>
<dbReference type="InterPro" id="IPR043128">
    <property type="entry name" value="Rev_trsase/Diguanyl_cyclase"/>
</dbReference>
<dbReference type="Proteomes" id="UP001212997">
    <property type="component" value="Unassembled WGS sequence"/>
</dbReference>
<feature type="region of interest" description="Disordered" evidence="8">
    <location>
        <begin position="26"/>
        <end position="52"/>
    </location>
</feature>
<feature type="compositionally biased region" description="Pro residues" evidence="8">
    <location>
        <begin position="114"/>
        <end position="136"/>
    </location>
</feature>
<feature type="region of interest" description="Disordered" evidence="8">
    <location>
        <begin position="503"/>
        <end position="526"/>
    </location>
</feature>
<keyword evidence="6" id="KW-0378">Hydrolase</keyword>
<evidence type="ECO:0000256" key="7">
    <source>
        <dbReference type="ARBA" id="ARBA00022918"/>
    </source>
</evidence>
<dbReference type="CDD" id="cd09274">
    <property type="entry name" value="RNase_HI_RT_Ty3"/>
    <property type="match status" value="1"/>
</dbReference>
<gene>
    <name evidence="10" type="ORF">NLI96_g12901</name>
</gene>
<keyword evidence="7" id="KW-0695">RNA-directed DNA polymerase</keyword>
<protein>
    <recommendedName>
        <fullName evidence="1">RNA-directed DNA polymerase</fullName>
        <ecNumber evidence="1">2.7.7.49</ecNumber>
    </recommendedName>
</protein>
<feature type="compositionally biased region" description="Low complexity" evidence="8">
    <location>
        <begin position="412"/>
        <end position="429"/>
    </location>
</feature>
<feature type="compositionally biased region" description="Low complexity" evidence="8">
    <location>
        <begin position="503"/>
        <end position="516"/>
    </location>
</feature>
<dbReference type="AlphaFoldDB" id="A0AAD5USX5"/>
<dbReference type="InterPro" id="IPR050951">
    <property type="entry name" value="Retrovirus_Pol_polyprotein"/>
</dbReference>
<dbReference type="InterPro" id="IPR043502">
    <property type="entry name" value="DNA/RNA_pol_sf"/>
</dbReference>
<dbReference type="FunFam" id="3.30.70.270:FF:000020">
    <property type="entry name" value="Transposon Tf2-6 polyprotein-like Protein"/>
    <property type="match status" value="1"/>
</dbReference>
<dbReference type="InterPro" id="IPR000477">
    <property type="entry name" value="RT_dom"/>
</dbReference>
<name>A0AAD5USX5_9APHY</name>
<evidence type="ECO:0000256" key="8">
    <source>
        <dbReference type="SAM" id="MobiDB-lite"/>
    </source>
</evidence>
<evidence type="ECO:0000256" key="6">
    <source>
        <dbReference type="ARBA" id="ARBA00022801"/>
    </source>
</evidence>
<feature type="region of interest" description="Disordered" evidence="8">
    <location>
        <begin position="412"/>
        <end position="444"/>
    </location>
</feature>
<evidence type="ECO:0000256" key="2">
    <source>
        <dbReference type="ARBA" id="ARBA00022679"/>
    </source>
</evidence>
<keyword evidence="11" id="KW-1185">Reference proteome</keyword>
<evidence type="ECO:0000259" key="9">
    <source>
        <dbReference type="PROSITE" id="PS50878"/>
    </source>
</evidence>
<dbReference type="PANTHER" id="PTHR37984">
    <property type="entry name" value="PROTEIN CBG26694"/>
    <property type="match status" value="1"/>
</dbReference>
<dbReference type="GO" id="GO:0004519">
    <property type="term" value="F:endonuclease activity"/>
    <property type="evidence" value="ECO:0007669"/>
    <property type="project" value="UniProtKB-KW"/>
</dbReference>
<evidence type="ECO:0000256" key="3">
    <source>
        <dbReference type="ARBA" id="ARBA00022695"/>
    </source>
</evidence>
<evidence type="ECO:0000313" key="11">
    <source>
        <dbReference type="Proteomes" id="UP001212997"/>
    </source>
</evidence>
<sequence length="1120" mass="123460">MVLRLPGSAPFAFMLPTCSMTSMPSSSTSETTLVIPTSPSPRTTNSSSSSKPALINTFYSGLKDGIKDHLVGVTKPAIFDHFVDLCVALDNDYHRRELEKRGSRNNGSKNANNNPPPPPHYYPPPPPHNPPPPPPATQSQATPMEIDGVKRGPLTAEEKARRKAEGLCFYCGAGLPPISGFLLDGGKSLTGCPPQDPGLPVNEGSHSVDTVKPSFVRSTDGRYIPSCLPSPLYIFSSSSYLNSPDHFFINVTLRFPNRKPIKTFALIDSGASASCISDSFSKKHSIPRRLKDVPVPVVAVDDRPIASGLVTQDIVTELAVESHNEIVSLSVVSVSYPLILGLDWLRKHNPNIDWEDINLSLACCNLKRSSPVPVVAKGFGLSKLPSPSSSLNALAPTAVGLGLGLNYGTLVSPRSSLPRSPPSMTTPTSENRAPSALDPSTTPRPSYFASLPGWTGLGRSTHAPTTLDPTGPPTVSVLNPHRFAKYAKATPVAVLRFNPSPTTIAATSSTSPSNSSPDDDDADPTEDWMKYLPQKYFPWASVFSPVAVDQLPPHRPYDMTIDIEDGKTPPFGPMYRLTQAERDALSEYIETNLKKGFIRRSKSPAASPILFVRKKTGDLRLCVDYRGLNAITTKNRYPLPLIDDLLDRVQGCTIFSVIDLKNAFNLIRIREGDEWKTAFRTPLGLYEYLVMPFGLSNAPSTFQALIQDTLRDYLDVFCVVYLDDILIFSRSQTDHDRHVQQILQRLKDANLYANAQKCEFDKSQVSYLGYLIGADGIRMDPKKLDTITSWPEPRSVKDIQSFLGFTNFYRRFIDHYADIALPLNRLTRKDTPFEFDDACRTSFNKLKSIFTSYPLLRHFNPSLPCTLATDASDFAISGVLQQPDTNQALHPVAYFSRKMTPSEINYDIYDKELLAIVDSFRDMRAWLHGSSDPVHIISDHRNLEYFMTSRVLNRRQARWSIFLSEFNFKLVWGPSLHNVADPPSRRPDYVPQKGDDVLEGQRQVLLTPSHTEFLFSDPTPSPAPPTSISSLTTLSLDNSSLLNNSRPPSVKISSGVKLSSTATLTSPSKTTSSSTKDGSLSLLPYARTSSKPGMTLLLQVTQDVHELCPLFRGTIRGLAL</sequence>
<dbReference type="Gene3D" id="2.40.70.10">
    <property type="entry name" value="Acid Proteases"/>
    <property type="match status" value="1"/>
</dbReference>
<feature type="compositionally biased region" description="Low complexity" evidence="8">
    <location>
        <begin position="26"/>
        <end position="50"/>
    </location>
</feature>
<dbReference type="GO" id="GO:0016787">
    <property type="term" value="F:hydrolase activity"/>
    <property type="evidence" value="ECO:0007669"/>
    <property type="project" value="UniProtKB-KW"/>
</dbReference>
<comment type="caution">
    <text evidence="10">The sequence shown here is derived from an EMBL/GenBank/DDBJ whole genome shotgun (WGS) entry which is preliminary data.</text>
</comment>
<proteinExistence type="predicted"/>